<organism evidence="1 2">
    <name type="scientific">Micromonospora zhanjiangensis</name>
    <dbReference type="NCBI Taxonomy" id="1522057"/>
    <lineage>
        <taxon>Bacteria</taxon>
        <taxon>Bacillati</taxon>
        <taxon>Actinomycetota</taxon>
        <taxon>Actinomycetes</taxon>
        <taxon>Micromonosporales</taxon>
        <taxon>Micromonosporaceae</taxon>
        <taxon>Micromonospora</taxon>
    </lineage>
</organism>
<proteinExistence type="predicted"/>
<reference evidence="2" key="1">
    <citation type="journal article" date="2019" name="Int. J. Syst. Evol. Microbiol.">
        <title>The Global Catalogue of Microorganisms (GCM) 10K type strain sequencing project: providing services to taxonomists for standard genome sequencing and annotation.</title>
        <authorList>
            <consortium name="The Broad Institute Genomics Platform"/>
            <consortium name="The Broad Institute Genome Sequencing Center for Infectious Disease"/>
            <person name="Wu L."/>
            <person name="Ma J."/>
        </authorList>
    </citation>
    <scope>NUCLEOTIDE SEQUENCE [LARGE SCALE GENOMIC DNA]</scope>
    <source>
        <strain evidence="2">2902at01</strain>
    </source>
</reference>
<accession>A0ABV8KNI8</accession>
<evidence type="ECO:0000313" key="2">
    <source>
        <dbReference type="Proteomes" id="UP001595868"/>
    </source>
</evidence>
<evidence type="ECO:0000313" key="1">
    <source>
        <dbReference type="EMBL" id="MFC4107693.1"/>
    </source>
</evidence>
<protein>
    <submittedName>
        <fullName evidence="1">Uncharacterized protein</fullName>
    </submittedName>
</protein>
<sequence length="64" mass="7186">MALVLSEEKPMLVPVSVDGWRWPIRSDRIECGECGDRLEAERLTAISELAEVLAAHTSRCRVFS</sequence>
<dbReference type="Proteomes" id="UP001595868">
    <property type="component" value="Unassembled WGS sequence"/>
</dbReference>
<keyword evidence="2" id="KW-1185">Reference proteome</keyword>
<comment type="caution">
    <text evidence="1">The sequence shown here is derived from an EMBL/GenBank/DDBJ whole genome shotgun (WGS) entry which is preliminary data.</text>
</comment>
<dbReference type="EMBL" id="JBHSBN010000011">
    <property type="protein sequence ID" value="MFC4107693.1"/>
    <property type="molecule type" value="Genomic_DNA"/>
</dbReference>
<name>A0ABV8KNI8_9ACTN</name>
<gene>
    <name evidence="1" type="ORF">ACFOX0_17395</name>
</gene>
<dbReference type="RefSeq" id="WP_377546948.1">
    <property type="nucleotide sequence ID" value="NZ_JBHSBN010000011.1"/>
</dbReference>